<dbReference type="PANTHER" id="PTHR30055:SF174">
    <property type="entry name" value="TRANSCRIPTIONAL REGULATORY PROTEIN (PROBABLY TETR-FAMILY)-RELATED"/>
    <property type="match status" value="1"/>
</dbReference>
<accession>A0ABP7XGR9</accession>
<evidence type="ECO:0000256" key="4">
    <source>
        <dbReference type="PROSITE-ProRule" id="PRU00335"/>
    </source>
</evidence>
<dbReference type="InterPro" id="IPR054129">
    <property type="entry name" value="DesT_TetR_C"/>
</dbReference>
<evidence type="ECO:0000313" key="7">
    <source>
        <dbReference type="Proteomes" id="UP001501495"/>
    </source>
</evidence>
<dbReference type="InterPro" id="IPR050109">
    <property type="entry name" value="HTH-type_TetR-like_transc_reg"/>
</dbReference>
<evidence type="ECO:0000256" key="2">
    <source>
        <dbReference type="ARBA" id="ARBA00023125"/>
    </source>
</evidence>
<dbReference type="Gene3D" id="1.10.357.10">
    <property type="entry name" value="Tetracycline Repressor, domain 2"/>
    <property type="match status" value="1"/>
</dbReference>
<dbReference type="SUPFAM" id="SSF46689">
    <property type="entry name" value="Homeodomain-like"/>
    <property type="match status" value="1"/>
</dbReference>
<feature type="DNA-binding region" description="H-T-H motif" evidence="4">
    <location>
        <begin position="41"/>
        <end position="60"/>
    </location>
</feature>
<proteinExistence type="predicted"/>
<dbReference type="PANTHER" id="PTHR30055">
    <property type="entry name" value="HTH-TYPE TRANSCRIPTIONAL REGULATOR RUTR"/>
    <property type="match status" value="1"/>
</dbReference>
<organism evidence="6 7">
    <name type="scientific">Nocardioides fonticola</name>
    <dbReference type="NCBI Taxonomy" id="450363"/>
    <lineage>
        <taxon>Bacteria</taxon>
        <taxon>Bacillati</taxon>
        <taxon>Actinomycetota</taxon>
        <taxon>Actinomycetes</taxon>
        <taxon>Propionibacteriales</taxon>
        <taxon>Nocardioidaceae</taxon>
        <taxon>Nocardioides</taxon>
    </lineage>
</organism>
<dbReference type="PRINTS" id="PR00455">
    <property type="entry name" value="HTHTETR"/>
</dbReference>
<dbReference type="Proteomes" id="UP001501495">
    <property type="component" value="Unassembled WGS sequence"/>
</dbReference>
<evidence type="ECO:0000259" key="5">
    <source>
        <dbReference type="PROSITE" id="PS50977"/>
    </source>
</evidence>
<dbReference type="EMBL" id="BAAAZH010000012">
    <property type="protein sequence ID" value="GAA4116237.1"/>
    <property type="molecule type" value="Genomic_DNA"/>
</dbReference>
<name>A0ABP7XGR9_9ACTN</name>
<comment type="caution">
    <text evidence="6">The sequence shown here is derived from an EMBL/GenBank/DDBJ whole genome shotgun (WGS) entry which is preliminary data.</text>
</comment>
<evidence type="ECO:0000256" key="3">
    <source>
        <dbReference type="ARBA" id="ARBA00023163"/>
    </source>
</evidence>
<keyword evidence="3" id="KW-0804">Transcription</keyword>
<feature type="domain" description="HTH tetR-type" evidence="5">
    <location>
        <begin position="18"/>
        <end position="78"/>
    </location>
</feature>
<dbReference type="InterPro" id="IPR001647">
    <property type="entry name" value="HTH_TetR"/>
</dbReference>
<dbReference type="PROSITE" id="PS50977">
    <property type="entry name" value="HTH_TETR_2"/>
    <property type="match status" value="1"/>
</dbReference>
<keyword evidence="7" id="KW-1185">Reference proteome</keyword>
<protein>
    <submittedName>
        <fullName evidence="6">TetR/AcrR family transcriptional regulator</fullName>
    </submittedName>
</protein>
<evidence type="ECO:0000256" key="1">
    <source>
        <dbReference type="ARBA" id="ARBA00023015"/>
    </source>
</evidence>
<keyword evidence="2 4" id="KW-0238">DNA-binding</keyword>
<sequence>MAPVSLPDVERGRRLPPDERREQILRCASELFAARPYTEVSVSEIARTAGVARGLVNHYFGDKRGIYLEILRRAVLLPVLEDAVPAGQLDGVPLERRVELAVSWFLDSVEPHAASYFTILGAGGVAEDPEVARILDEGDDLAARRTLELLGLDAERSTSRAAVRAYGGMAKATVREWVRTGALTREQAHALLRDVLMAVVATIEAEASGHGSR</sequence>
<keyword evidence="1" id="KW-0805">Transcription regulation</keyword>
<gene>
    <name evidence="6" type="ORF">GCM10022215_15760</name>
</gene>
<dbReference type="Pfam" id="PF00440">
    <property type="entry name" value="TetR_N"/>
    <property type="match status" value="1"/>
</dbReference>
<reference evidence="7" key="1">
    <citation type="journal article" date="2019" name="Int. J. Syst. Evol. Microbiol.">
        <title>The Global Catalogue of Microorganisms (GCM) 10K type strain sequencing project: providing services to taxonomists for standard genome sequencing and annotation.</title>
        <authorList>
            <consortium name="The Broad Institute Genomics Platform"/>
            <consortium name="The Broad Institute Genome Sequencing Center for Infectious Disease"/>
            <person name="Wu L."/>
            <person name="Ma J."/>
        </authorList>
    </citation>
    <scope>NUCLEOTIDE SEQUENCE [LARGE SCALE GENOMIC DNA]</scope>
    <source>
        <strain evidence="7">JCM 16703</strain>
    </source>
</reference>
<dbReference type="Pfam" id="PF21943">
    <property type="entry name" value="TetR_C_46"/>
    <property type="match status" value="1"/>
</dbReference>
<evidence type="ECO:0000313" key="6">
    <source>
        <dbReference type="EMBL" id="GAA4116237.1"/>
    </source>
</evidence>
<dbReference type="InterPro" id="IPR009057">
    <property type="entry name" value="Homeodomain-like_sf"/>
</dbReference>